<dbReference type="RefSeq" id="WP_107841292.1">
    <property type="nucleotide sequence ID" value="NZ_JARSFG010000004.1"/>
</dbReference>
<dbReference type="EMBL" id="JARSFG010000004">
    <property type="protein sequence ID" value="MEC1177533.1"/>
    <property type="molecule type" value="Genomic_DNA"/>
</dbReference>
<proteinExistence type="predicted"/>
<feature type="transmembrane region" description="Helical" evidence="1">
    <location>
        <begin position="31"/>
        <end position="50"/>
    </location>
</feature>
<name>A0AAW9NTI7_9BACL</name>
<protein>
    <submittedName>
        <fullName evidence="2">YtxH domain-containing protein</fullName>
    </submittedName>
</protein>
<sequence>MTEQKTTNLPQVYTTRNEDIYGEETVNMKDFIIGALVGGIVGAAAGLLLAPKSGRDLRGAVATQAVSLRDRSVELSSTAKEKTVQLSSQLKEQSTNLVDKVKAKTAKAPTVFDDGTVSSEGEEPLDEIIEAVVETAVKEEPVEDMSEIARPSSI</sequence>
<comment type="caution">
    <text evidence="2">The sequence shown here is derived from an EMBL/GenBank/DDBJ whole genome shotgun (WGS) entry which is preliminary data.</text>
</comment>
<dbReference type="InterPro" id="IPR024623">
    <property type="entry name" value="YtxH"/>
</dbReference>
<dbReference type="PANTHER" id="PTHR35792:SF1">
    <property type="entry name" value="SLL0268 PROTEIN"/>
    <property type="match status" value="1"/>
</dbReference>
<evidence type="ECO:0000256" key="1">
    <source>
        <dbReference type="SAM" id="Phobius"/>
    </source>
</evidence>
<dbReference type="InterPro" id="IPR052928">
    <property type="entry name" value="Desiccation-related_membrane"/>
</dbReference>
<dbReference type="Proteomes" id="UP001344888">
    <property type="component" value="Unassembled WGS sequence"/>
</dbReference>
<accession>A0AAW9NTI7</accession>
<organism evidence="2 3">
    <name type="scientific">Metasolibacillus meyeri</name>
    <dbReference type="NCBI Taxonomy" id="1071052"/>
    <lineage>
        <taxon>Bacteria</taxon>
        <taxon>Bacillati</taxon>
        <taxon>Bacillota</taxon>
        <taxon>Bacilli</taxon>
        <taxon>Bacillales</taxon>
        <taxon>Caryophanaceae</taxon>
        <taxon>Metasolibacillus</taxon>
    </lineage>
</organism>
<keyword evidence="1" id="KW-1133">Transmembrane helix</keyword>
<keyword evidence="3" id="KW-1185">Reference proteome</keyword>
<reference evidence="2 3" key="1">
    <citation type="submission" date="2023-03" db="EMBL/GenBank/DDBJ databases">
        <title>Bacillus Genome Sequencing.</title>
        <authorList>
            <person name="Dunlap C."/>
        </authorList>
    </citation>
    <scope>NUCLEOTIDE SEQUENCE [LARGE SCALE GENOMIC DNA]</scope>
    <source>
        <strain evidence="2 3">B-59205</strain>
    </source>
</reference>
<evidence type="ECO:0000313" key="3">
    <source>
        <dbReference type="Proteomes" id="UP001344888"/>
    </source>
</evidence>
<keyword evidence="1" id="KW-0812">Transmembrane</keyword>
<evidence type="ECO:0000313" key="2">
    <source>
        <dbReference type="EMBL" id="MEC1177533.1"/>
    </source>
</evidence>
<dbReference type="PANTHER" id="PTHR35792">
    <property type="entry name" value="GENERAL STRESS PROTEIN"/>
    <property type="match status" value="1"/>
</dbReference>
<gene>
    <name evidence="2" type="ORF">P9B03_03470</name>
</gene>
<dbReference type="AlphaFoldDB" id="A0AAW9NTI7"/>
<dbReference type="Pfam" id="PF12732">
    <property type="entry name" value="YtxH"/>
    <property type="match status" value="1"/>
</dbReference>
<keyword evidence="1" id="KW-0472">Membrane</keyword>